<reference evidence="4 5" key="1">
    <citation type="journal article" date="2017" name="Nature">
        <title>The Apostasia genome and the evolution of orchids.</title>
        <authorList>
            <person name="Zhang G.Q."/>
            <person name="Liu K.W."/>
            <person name="Li Z."/>
            <person name="Lohaus R."/>
            <person name="Hsiao Y.Y."/>
            <person name="Niu S.C."/>
            <person name="Wang J.Y."/>
            <person name="Lin Y.C."/>
            <person name="Xu Q."/>
            <person name="Chen L.J."/>
            <person name="Yoshida K."/>
            <person name="Fujiwara S."/>
            <person name="Wang Z.W."/>
            <person name="Zhang Y.Q."/>
            <person name="Mitsuda N."/>
            <person name="Wang M."/>
            <person name="Liu G.H."/>
            <person name="Pecoraro L."/>
            <person name="Huang H.X."/>
            <person name="Xiao X.J."/>
            <person name="Lin M."/>
            <person name="Wu X.Y."/>
            <person name="Wu W.L."/>
            <person name="Chen Y.Y."/>
            <person name="Chang S.B."/>
            <person name="Sakamoto S."/>
            <person name="Ohme-Takagi M."/>
            <person name="Yagi M."/>
            <person name="Zeng S.J."/>
            <person name="Shen C.Y."/>
            <person name="Yeh C.M."/>
            <person name="Luo Y.B."/>
            <person name="Tsai W.C."/>
            <person name="Van de Peer Y."/>
            <person name="Liu Z.J."/>
        </authorList>
    </citation>
    <scope>NUCLEOTIDE SEQUENCE [LARGE SCALE GENOMIC DNA]</scope>
    <source>
        <strain evidence="5">cv. Shenzhen</strain>
        <tissue evidence="4">Stem</tissue>
    </source>
</reference>
<dbReference type="InterPro" id="IPR035669">
    <property type="entry name" value="SGNH_plant_lipase-like"/>
</dbReference>
<dbReference type="InterPro" id="IPR051058">
    <property type="entry name" value="GDSL_Est/Lipase"/>
</dbReference>
<accession>A0A2I0B820</accession>
<dbReference type="CDD" id="cd01837">
    <property type="entry name" value="SGNH_plant_lipase_like"/>
    <property type="match status" value="1"/>
</dbReference>
<sequence>MNITTFDLGDDHYGVIAITIALGKITYSEGNVSFEPSPSPDRPASPLVPAFFVIGDSTADCGTNNFLGTLARADRSPYGRDFDTHRPTGRFSNGRIVVDYLAIRLGLPFVPPFLGQSGRIEDMIHGLNYASAAAGIIFSSGSDLGQHISLTQQIQQVSDTFQQLALFLGEATAADLISRSIFYISIGSNDFIHYYLNNASGVQDLYPPWEFNQLLAGTLQQELKNLYNANVRKVVIMGLGPIGCTPHYLWQYGSKDGECVEAINSVIVGFNAAMNDMVVELNEKLPGAKMAFCDAFNASMNILDNRRLFGFETTTRACCGLGWYGGLITCLVPEMACSDASTHVWWDEFHPTDTVNQILADDVWSSIHTEICFPTNLKDMVTLDPG</sequence>
<evidence type="ECO:0000313" key="5">
    <source>
        <dbReference type="Proteomes" id="UP000236161"/>
    </source>
</evidence>
<name>A0A2I0B820_9ASPA</name>
<proteinExistence type="inferred from homology"/>
<dbReference type="Proteomes" id="UP000236161">
    <property type="component" value="Unassembled WGS sequence"/>
</dbReference>
<dbReference type="GO" id="GO:0016042">
    <property type="term" value="P:lipid catabolic process"/>
    <property type="evidence" value="ECO:0007669"/>
    <property type="project" value="UniProtKB-KW"/>
</dbReference>
<dbReference type="AlphaFoldDB" id="A0A2I0B820"/>
<keyword evidence="4" id="KW-0326">Glycosidase</keyword>
<dbReference type="Gene3D" id="3.40.50.1110">
    <property type="entry name" value="SGNH hydrolase"/>
    <property type="match status" value="1"/>
</dbReference>
<evidence type="ECO:0000256" key="2">
    <source>
        <dbReference type="ARBA" id="ARBA00022801"/>
    </source>
</evidence>
<keyword evidence="2 4" id="KW-0378">Hydrolase</keyword>
<dbReference type="EMBL" id="KZ451906">
    <property type="protein sequence ID" value="PKA63944.1"/>
    <property type="molecule type" value="Genomic_DNA"/>
</dbReference>
<comment type="similarity">
    <text evidence="1">Belongs to the 'GDSL' lipolytic enzyme family.</text>
</comment>
<dbReference type="GO" id="GO:0004560">
    <property type="term" value="F:alpha-L-fucosidase activity"/>
    <property type="evidence" value="ECO:0007669"/>
    <property type="project" value="UniProtKB-EC"/>
</dbReference>
<evidence type="ECO:0000313" key="4">
    <source>
        <dbReference type="EMBL" id="PKA63944.1"/>
    </source>
</evidence>
<evidence type="ECO:0000256" key="3">
    <source>
        <dbReference type="ARBA" id="ARBA00022963"/>
    </source>
</evidence>
<evidence type="ECO:0000256" key="1">
    <source>
        <dbReference type="ARBA" id="ARBA00008668"/>
    </source>
</evidence>
<dbReference type="GO" id="GO:0016788">
    <property type="term" value="F:hydrolase activity, acting on ester bonds"/>
    <property type="evidence" value="ECO:0007669"/>
    <property type="project" value="InterPro"/>
</dbReference>
<keyword evidence="3" id="KW-0442">Lipid degradation</keyword>
<dbReference type="InterPro" id="IPR001087">
    <property type="entry name" value="GDSL"/>
</dbReference>
<dbReference type="OrthoDB" id="1600564at2759"/>
<dbReference type="Pfam" id="PF00657">
    <property type="entry name" value="Lipase_GDSL"/>
    <property type="match status" value="1"/>
</dbReference>
<dbReference type="EC" id="3.2.1.51" evidence="4"/>
<dbReference type="SUPFAM" id="SSF52266">
    <property type="entry name" value="SGNH hydrolase"/>
    <property type="match status" value="1"/>
</dbReference>
<keyword evidence="5" id="KW-1185">Reference proteome</keyword>
<dbReference type="STRING" id="1088818.A0A2I0B820"/>
<dbReference type="PANTHER" id="PTHR45648:SF13">
    <property type="entry name" value="OS02G0290900 PROTEIN"/>
    <property type="match status" value="1"/>
</dbReference>
<gene>
    <name evidence="4" type="primary">GLIP7</name>
    <name evidence="4" type="ORF">AXF42_Ash004954</name>
</gene>
<keyword evidence="3" id="KW-0443">Lipid metabolism</keyword>
<protein>
    <submittedName>
        <fullName evidence="4">GDSL esterase/lipase 7</fullName>
        <ecNumber evidence="4">3.2.1.51</ecNumber>
    </submittedName>
</protein>
<dbReference type="InterPro" id="IPR036514">
    <property type="entry name" value="SGNH_hydro_sf"/>
</dbReference>
<dbReference type="PANTHER" id="PTHR45648">
    <property type="entry name" value="GDSL LIPASE/ACYLHYDROLASE FAMILY PROTEIN (AFU_ORTHOLOGUE AFUA_4G14700)"/>
    <property type="match status" value="1"/>
</dbReference>
<organism evidence="4 5">
    <name type="scientific">Apostasia shenzhenica</name>
    <dbReference type="NCBI Taxonomy" id="1088818"/>
    <lineage>
        <taxon>Eukaryota</taxon>
        <taxon>Viridiplantae</taxon>
        <taxon>Streptophyta</taxon>
        <taxon>Embryophyta</taxon>
        <taxon>Tracheophyta</taxon>
        <taxon>Spermatophyta</taxon>
        <taxon>Magnoliopsida</taxon>
        <taxon>Liliopsida</taxon>
        <taxon>Asparagales</taxon>
        <taxon>Orchidaceae</taxon>
        <taxon>Apostasioideae</taxon>
        <taxon>Apostasia</taxon>
    </lineage>
</organism>